<evidence type="ECO:0000313" key="7">
    <source>
        <dbReference type="Proteomes" id="UP001521150"/>
    </source>
</evidence>
<name>A0ABS8Z4F3_9PSEU</name>
<accession>A0ABS8Z4F3</accession>
<dbReference type="SUPFAM" id="SSF46689">
    <property type="entry name" value="Homeodomain-like"/>
    <property type="match status" value="1"/>
</dbReference>
<sequence>MPRTKEFDPDAVLRSALNLFWRKGYEATSIQDLVDHLGIGRASMYATFGTKHDLYLRALDLYCERVSGTAGATLFPKTTRWRQ</sequence>
<protein>
    <submittedName>
        <fullName evidence="6">TetR/AcrR family transcriptional regulator</fullName>
    </submittedName>
</protein>
<organism evidence="6 7">
    <name type="scientific">Kibdelosporangium philippinense</name>
    <dbReference type="NCBI Taxonomy" id="211113"/>
    <lineage>
        <taxon>Bacteria</taxon>
        <taxon>Bacillati</taxon>
        <taxon>Actinomycetota</taxon>
        <taxon>Actinomycetes</taxon>
        <taxon>Pseudonocardiales</taxon>
        <taxon>Pseudonocardiaceae</taxon>
        <taxon>Kibdelosporangium</taxon>
    </lineage>
</organism>
<proteinExistence type="predicted"/>
<comment type="caution">
    <text evidence="6">The sequence shown here is derived from an EMBL/GenBank/DDBJ whole genome shotgun (WGS) entry which is preliminary data.</text>
</comment>
<keyword evidence="3" id="KW-0804">Transcription</keyword>
<dbReference type="PANTHER" id="PTHR47506:SF1">
    <property type="entry name" value="HTH-TYPE TRANSCRIPTIONAL REGULATOR YJDC"/>
    <property type="match status" value="1"/>
</dbReference>
<feature type="DNA-binding region" description="H-T-H motif" evidence="4">
    <location>
        <begin position="29"/>
        <end position="48"/>
    </location>
</feature>
<dbReference type="InterPro" id="IPR001647">
    <property type="entry name" value="HTH_TetR"/>
</dbReference>
<evidence type="ECO:0000256" key="1">
    <source>
        <dbReference type="ARBA" id="ARBA00023015"/>
    </source>
</evidence>
<evidence type="ECO:0000313" key="6">
    <source>
        <dbReference type="EMBL" id="MCE7002789.1"/>
    </source>
</evidence>
<keyword evidence="7" id="KW-1185">Reference proteome</keyword>
<keyword evidence="2 4" id="KW-0238">DNA-binding</keyword>
<dbReference type="Pfam" id="PF00440">
    <property type="entry name" value="TetR_N"/>
    <property type="match status" value="1"/>
</dbReference>
<dbReference type="InterPro" id="IPR009057">
    <property type="entry name" value="Homeodomain-like_sf"/>
</dbReference>
<dbReference type="Gene3D" id="1.10.10.60">
    <property type="entry name" value="Homeodomain-like"/>
    <property type="match status" value="1"/>
</dbReference>
<dbReference type="EMBL" id="JAJVCN010000001">
    <property type="protein sequence ID" value="MCE7002789.1"/>
    <property type="molecule type" value="Genomic_DNA"/>
</dbReference>
<reference evidence="6 7" key="1">
    <citation type="submission" date="2021-12" db="EMBL/GenBank/DDBJ databases">
        <title>Genome sequence of Kibdelosporangium philippinense ATCC 49844.</title>
        <authorList>
            <person name="Fedorov E.A."/>
            <person name="Omeragic M."/>
            <person name="Shalygina K.F."/>
            <person name="Maclea K.S."/>
        </authorList>
    </citation>
    <scope>NUCLEOTIDE SEQUENCE [LARGE SCALE GENOMIC DNA]</scope>
    <source>
        <strain evidence="6 7">ATCC 49844</strain>
    </source>
</reference>
<dbReference type="PANTHER" id="PTHR47506">
    <property type="entry name" value="TRANSCRIPTIONAL REGULATORY PROTEIN"/>
    <property type="match status" value="1"/>
</dbReference>
<evidence type="ECO:0000256" key="3">
    <source>
        <dbReference type="ARBA" id="ARBA00023163"/>
    </source>
</evidence>
<dbReference type="PRINTS" id="PR00455">
    <property type="entry name" value="HTHTETR"/>
</dbReference>
<keyword evidence="1" id="KW-0805">Transcription regulation</keyword>
<dbReference type="RefSeq" id="WP_233724290.1">
    <property type="nucleotide sequence ID" value="NZ_JAJVCN010000001.1"/>
</dbReference>
<feature type="domain" description="HTH tetR-type" evidence="5">
    <location>
        <begin position="6"/>
        <end position="66"/>
    </location>
</feature>
<dbReference type="PROSITE" id="PS50977">
    <property type="entry name" value="HTH_TETR_2"/>
    <property type="match status" value="1"/>
</dbReference>
<dbReference type="Proteomes" id="UP001521150">
    <property type="component" value="Unassembled WGS sequence"/>
</dbReference>
<evidence type="ECO:0000256" key="4">
    <source>
        <dbReference type="PROSITE-ProRule" id="PRU00335"/>
    </source>
</evidence>
<evidence type="ECO:0000256" key="2">
    <source>
        <dbReference type="ARBA" id="ARBA00023125"/>
    </source>
</evidence>
<gene>
    <name evidence="6" type="ORF">LWC34_08085</name>
</gene>
<evidence type="ECO:0000259" key="5">
    <source>
        <dbReference type="PROSITE" id="PS50977"/>
    </source>
</evidence>